<accession>A0A2T1C3T0</accession>
<comment type="caution">
    <text evidence="1">The sequence shown here is derived from an EMBL/GenBank/DDBJ whole genome shotgun (WGS) entry which is preliminary data.</text>
</comment>
<dbReference type="RefSeq" id="WP_106288661.1">
    <property type="nucleotide sequence ID" value="NZ_CAWNTC010000031.1"/>
</dbReference>
<reference evidence="1 2" key="1">
    <citation type="submission" date="2018-02" db="EMBL/GenBank/DDBJ databases">
        <authorList>
            <person name="Cohen D.B."/>
            <person name="Kent A.D."/>
        </authorList>
    </citation>
    <scope>NUCLEOTIDE SEQUENCE [LARGE SCALE GENOMIC DNA]</scope>
    <source>
        <strain evidence="1 2">CCAP 1448/3</strain>
    </source>
</reference>
<dbReference type="OrthoDB" id="420681at2"/>
<protein>
    <recommendedName>
        <fullName evidence="3">DUF2993 domain-containing protein</fullName>
    </recommendedName>
</protein>
<dbReference type="AlphaFoldDB" id="A0A2T1C3T0"/>
<gene>
    <name evidence="1" type="ORF">C7B64_10825</name>
</gene>
<dbReference type="EMBL" id="PVWJ01000045">
    <property type="protein sequence ID" value="PSB02932.1"/>
    <property type="molecule type" value="Genomic_DNA"/>
</dbReference>
<sequence>MSPTAETKLVAFTAIPRVSHDCSYIWLENIDYNSESANFSTEVTKALLDRTSELLNFQNFELPGMNLKLKQIKVETGKMTLIGNAAIEQFPSN</sequence>
<dbReference type="Proteomes" id="UP000238762">
    <property type="component" value="Unassembled WGS sequence"/>
</dbReference>
<name>A0A2T1C3T0_9CYAN</name>
<reference evidence="1 2" key="2">
    <citation type="submission" date="2018-03" db="EMBL/GenBank/DDBJ databases">
        <title>The ancient ancestry and fast evolution of plastids.</title>
        <authorList>
            <person name="Moore K.R."/>
            <person name="Magnabosco C."/>
            <person name="Momper L."/>
            <person name="Gold D.A."/>
            <person name="Bosak T."/>
            <person name="Fournier G.P."/>
        </authorList>
    </citation>
    <scope>NUCLEOTIDE SEQUENCE [LARGE SCALE GENOMIC DNA]</scope>
    <source>
        <strain evidence="1 2">CCAP 1448/3</strain>
    </source>
</reference>
<evidence type="ECO:0008006" key="3">
    <source>
        <dbReference type="Google" id="ProtNLM"/>
    </source>
</evidence>
<keyword evidence="2" id="KW-1185">Reference proteome</keyword>
<evidence type="ECO:0000313" key="1">
    <source>
        <dbReference type="EMBL" id="PSB02932.1"/>
    </source>
</evidence>
<evidence type="ECO:0000313" key="2">
    <source>
        <dbReference type="Proteomes" id="UP000238762"/>
    </source>
</evidence>
<proteinExistence type="predicted"/>
<organism evidence="1 2">
    <name type="scientific">Merismopedia glauca CCAP 1448/3</name>
    <dbReference type="NCBI Taxonomy" id="1296344"/>
    <lineage>
        <taxon>Bacteria</taxon>
        <taxon>Bacillati</taxon>
        <taxon>Cyanobacteriota</taxon>
        <taxon>Cyanophyceae</taxon>
        <taxon>Synechococcales</taxon>
        <taxon>Merismopediaceae</taxon>
        <taxon>Merismopedia</taxon>
    </lineage>
</organism>